<feature type="domain" description="ABC transporter" evidence="5">
    <location>
        <begin position="26"/>
        <end position="268"/>
    </location>
</feature>
<dbReference type="SMART" id="SM00382">
    <property type="entry name" value="AAA"/>
    <property type="match status" value="1"/>
</dbReference>
<comment type="caution">
    <text evidence="6">The sequence shown here is derived from an EMBL/GenBank/DDBJ whole genome shotgun (WGS) entry which is preliminary data.</text>
</comment>
<proteinExistence type="predicted"/>
<dbReference type="SUPFAM" id="SSF52540">
    <property type="entry name" value="P-loop containing nucleoside triphosphate hydrolases"/>
    <property type="match status" value="1"/>
</dbReference>
<keyword evidence="2" id="KW-0547">Nucleotide-binding</keyword>
<dbReference type="InterPro" id="IPR003593">
    <property type="entry name" value="AAA+_ATPase"/>
</dbReference>
<reference evidence="6 7" key="1">
    <citation type="submission" date="2018-05" db="EMBL/GenBank/DDBJ databases">
        <title>A metagenomic window into the 2 km-deep terrestrial subsurface aquifer revealed taxonomically and functionally diverse microbial community comprising novel uncultured bacterial lineages.</title>
        <authorList>
            <person name="Kadnikov V.V."/>
            <person name="Mardanov A.V."/>
            <person name="Beletsky A.V."/>
            <person name="Banks D."/>
            <person name="Pimenov N.V."/>
            <person name="Frank Y.A."/>
            <person name="Karnachuk O.V."/>
            <person name="Ravin N.V."/>
        </authorList>
    </citation>
    <scope>NUCLEOTIDE SEQUENCE [LARGE SCALE GENOMIC DNA]</scope>
    <source>
        <strain evidence="6">BY5</strain>
    </source>
</reference>
<sequence length="295" mass="32444">MTGDDAARSAPSAPGPAPVNPRPPVVTFRNVSKVFNPGTPLEFKALENINFSIDDLPDVGEFIALIGPSGCGKSTVLNLIQGFPEVWPPTTGEVLVRNVPVTGPGKDRGMIFQKYSSFPHKTVLENVMFGLEINAPAYGDHAAMKARAMEIIKKVGLSGHEHKYPYQLSGGQQQRVAIARTLVLKPRIILMDEPFSALDEPTRIDMQQLITDLWHEVEATVFIVTHSVAEACYLGDRIFIFAPAPGRLVRQIPVKPSDIGKEPGLGPLEVQESPKFKEFLKYVTDEFLKIEEGKF</sequence>
<gene>
    <name evidence="6" type="ORF">OZSIB_2462</name>
</gene>
<evidence type="ECO:0000313" key="6">
    <source>
        <dbReference type="EMBL" id="RCK81085.1"/>
    </source>
</evidence>
<dbReference type="InterPro" id="IPR003439">
    <property type="entry name" value="ABC_transporter-like_ATP-bd"/>
</dbReference>
<dbReference type="InterPro" id="IPR027417">
    <property type="entry name" value="P-loop_NTPase"/>
</dbReference>
<dbReference type="PANTHER" id="PTHR42788">
    <property type="entry name" value="TAURINE IMPORT ATP-BINDING PROTEIN-RELATED"/>
    <property type="match status" value="1"/>
</dbReference>
<evidence type="ECO:0000256" key="2">
    <source>
        <dbReference type="ARBA" id="ARBA00022741"/>
    </source>
</evidence>
<dbReference type="CDD" id="cd03293">
    <property type="entry name" value="ABC_NrtD_SsuB_transporters"/>
    <property type="match status" value="1"/>
</dbReference>
<organism evidence="6 7">
    <name type="scientific">Candidatus Ozemobacter sibiricus</name>
    <dbReference type="NCBI Taxonomy" id="2268124"/>
    <lineage>
        <taxon>Bacteria</taxon>
        <taxon>Candidatus Ozemobacteria</taxon>
        <taxon>Candidatus Ozemobacterales</taxon>
        <taxon>Candidatus Ozemobacteraceae</taxon>
        <taxon>Candidatus Ozemobacter</taxon>
    </lineage>
</organism>
<evidence type="ECO:0000256" key="4">
    <source>
        <dbReference type="SAM" id="MobiDB-lite"/>
    </source>
</evidence>
<dbReference type="InterPro" id="IPR017871">
    <property type="entry name" value="ABC_transporter-like_CS"/>
</dbReference>
<dbReference type="PROSITE" id="PS50893">
    <property type="entry name" value="ABC_TRANSPORTER_2"/>
    <property type="match status" value="1"/>
</dbReference>
<dbReference type="GO" id="GO:0016887">
    <property type="term" value="F:ATP hydrolysis activity"/>
    <property type="evidence" value="ECO:0007669"/>
    <property type="project" value="InterPro"/>
</dbReference>
<evidence type="ECO:0000256" key="3">
    <source>
        <dbReference type="ARBA" id="ARBA00022840"/>
    </source>
</evidence>
<feature type="compositionally biased region" description="Pro residues" evidence="4">
    <location>
        <begin position="13"/>
        <end position="24"/>
    </location>
</feature>
<accession>A0A367ZSG4</accession>
<keyword evidence="1" id="KW-0813">Transport</keyword>
<evidence type="ECO:0000313" key="7">
    <source>
        <dbReference type="Proteomes" id="UP000252355"/>
    </source>
</evidence>
<feature type="compositionally biased region" description="Low complexity" evidence="4">
    <location>
        <begin position="1"/>
        <end position="12"/>
    </location>
</feature>
<dbReference type="Pfam" id="PF00005">
    <property type="entry name" value="ABC_tran"/>
    <property type="match status" value="1"/>
</dbReference>
<dbReference type="Gene3D" id="3.40.50.300">
    <property type="entry name" value="P-loop containing nucleotide triphosphate hydrolases"/>
    <property type="match status" value="1"/>
</dbReference>
<dbReference type="PANTHER" id="PTHR42788:SF13">
    <property type="entry name" value="ALIPHATIC SULFONATES IMPORT ATP-BINDING PROTEIN SSUB"/>
    <property type="match status" value="1"/>
</dbReference>
<dbReference type="EMBL" id="QOQW01000003">
    <property type="protein sequence ID" value="RCK81085.1"/>
    <property type="molecule type" value="Genomic_DNA"/>
</dbReference>
<evidence type="ECO:0000256" key="1">
    <source>
        <dbReference type="ARBA" id="ARBA00022448"/>
    </source>
</evidence>
<name>A0A367ZSG4_9BACT</name>
<dbReference type="GO" id="GO:0005524">
    <property type="term" value="F:ATP binding"/>
    <property type="evidence" value="ECO:0007669"/>
    <property type="project" value="UniProtKB-KW"/>
</dbReference>
<protein>
    <submittedName>
        <fullName evidence="6">Putative ABC transporter ATP-binding protein</fullName>
    </submittedName>
</protein>
<evidence type="ECO:0000259" key="5">
    <source>
        <dbReference type="PROSITE" id="PS50893"/>
    </source>
</evidence>
<keyword evidence="3 6" id="KW-0067">ATP-binding</keyword>
<dbReference type="AlphaFoldDB" id="A0A367ZSG4"/>
<dbReference type="InterPro" id="IPR050166">
    <property type="entry name" value="ABC_transporter_ATP-bind"/>
</dbReference>
<dbReference type="Proteomes" id="UP000252355">
    <property type="component" value="Unassembled WGS sequence"/>
</dbReference>
<dbReference type="PROSITE" id="PS00211">
    <property type="entry name" value="ABC_TRANSPORTER_1"/>
    <property type="match status" value="1"/>
</dbReference>
<feature type="region of interest" description="Disordered" evidence="4">
    <location>
        <begin position="1"/>
        <end position="24"/>
    </location>
</feature>